<reference evidence="2 3" key="1">
    <citation type="submission" date="2018-07" db="EMBL/GenBank/DDBJ databases">
        <title>Genomic Encyclopedia of Archaeal and Bacterial Type Strains, Phase II (KMG-II): from individual species to whole genera.</title>
        <authorList>
            <person name="Goeker M."/>
        </authorList>
    </citation>
    <scope>NUCLEOTIDE SEQUENCE [LARGE SCALE GENOMIC DNA]</scope>
    <source>
        <strain evidence="2 3">DSM 25795</strain>
    </source>
</reference>
<dbReference type="AlphaFoldDB" id="A0A3D9FKS4"/>
<comment type="caution">
    <text evidence="2">The sequence shown here is derived from an EMBL/GenBank/DDBJ whole genome shotgun (WGS) entry which is preliminary data.</text>
</comment>
<dbReference type="Gene3D" id="3.40.50.720">
    <property type="entry name" value="NAD(P)-binding Rossmann-like Domain"/>
    <property type="match status" value="1"/>
</dbReference>
<feature type="domain" description="NAD-dependent epimerase/dehydratase" evidence="1">
    <location>
        <begin position="3"/>
        <end position="181"/>
    </location>
</feature>
<accession>A0A3D9FKS4</accession>
<dbReference type="Proteomes" id="UP000257004">
    <property type="component" value="Unassembled WGS sequence"/>
</dbReference>
<evidence type="ECO:0000313" key="2">
    <source>
        <dbReference type="EMBL" id="RED19577.1"/>
    </source>
</evidence>
<dbReference type="InterPro" id="IPR036291">
    <property type="entry name" value="NAD(P)-bd_dom_sf"/>
</dbReference>
<proteinExistence type="predicted"/>
<protein>
    <submittedName>
        <fullName evidence="2">Nucleoside-diphosphate-sugar epimerase</fullName>
    </submittedName>
</protein>
<dbReference type="OrthoDB" id="9801056at2"/>
<dbReference type="RefSeq" id="WP_115889806.1">
    <property type="nucleotide sequence ID" value="NZ_QRDQ01000012.1"/>
</dbReference>
<dbReference type="Pfam" id="PF01370">
    <property type="entry name" value="Epimerase"/>
    <property type="match status" value="1"/>
</dbReference>
<dbReference type="InterPro" id="IPR001509">
    <property type="entry name" value="Epimerase_deHydtase"/>
</dbReference>
<gene>
    <name evidence="2" type="ORF">BD847_3864</name>
</gene>
<dbReference type="InterPro" id="IPR050177">
    <property type="entry name" value="Lipid_A_modif_metabolic_enz"/>
</dbReference>
<dbReference type="PANTHER" id="PTHR43245">
    <property type="entry name" value="BIFUNCTIONAL POLYMYXIN RESISTANCE PROTEIN ARNA"/>
    <property type="match status" value="1"/>
</dbReference>
<evidence type="ECO:0000259" key="1">
    <source>
        <dbReference type="Pfam" id="PF01370"/>
    </source>
</evidence>
<dbReference type="EMBL" id="QRDQ01000012">
    <property type="protein sequence ID" value="RED19577.1"/>
    <property type="molecule type" value="Genomic_DNA"/>
</dbReference>
<evidence type="ECO:0000313" key="3">
    <source>
        <dbReference type="Proteomes" id="UP000257004"/>
    </source>
</evidence>
<keyword evidence="3" id="KW-1185">Reference proteome</keyword>
<sequence>MRIAITGEKGFLGIHLTNYLRHILKYEVIELGRDFTGGLSTVDNIQWLIHGACVHRHEDPEMVLRLNNEITHKTIDCLKKNNINCNIALLSSIQEETNTFYGESKREAKNQFKNFCLERNTTFISYRLPNIFGQYAKPNRTSFIATFSYNLFNNFPIEYNSNLVKLAFVNDVVEIICKFEEQEINAVTITVEEIYLLLLKYNDWLRDAIFPNCKNKLEFDLYQTFLSYKNYKI</sequence>
<name>A0A3D9FKS4_9FLAO</name>
<dbReference type="SUPFAM" id="SSF51735">
    <property type="entry name" value="NAD(P)-binding Rossmann-fold domains"/>
    <property type="match status" value="1"/>
</dbReference>
<dbReference type="PANTHER" id="PTHR43245:SF55">
    <property type="entry name" value="NAD(P)-BINDING DOMAIN-CONTAINING PROTEIN"/>
    <property type="match status" value="1"/>
</dbReference>
<organism evidence="2 3">
    <name type="scientific">Flavobacterium cutihirudinis</name>
    <dbReference type="NCBI Taxonomy" id="1265740"/>
    <lineage>
        <taxon>Bacteria</taxon>
        <taxon>Pseudomonadati</taxon>
        <taxon>Bacteroidota</taxon>
        <taxon>Flavobacteriia</taxon>
        <taxon>Flavobacteriales</taxon>
        <taxon>Flavobacteriaceae</taxon>
        <taxon>Flavobacterium</taxon>
    </lineage>
</organism>